<dbReference type="OrthoDB" id="6417021at2759"/>
<name>A0A1A0HC90_9ASCO</name>
<sequence>MALPPPAAAPAPGALLNENLAALLQHLKISLQTQAADEGRRTCLEIAPGLCRQLQVALSPHDWLRCAAPDPATALRLELAVLCLDFCPDHGLQVQLMEAVSLYANRHVPWSNERLARICGRVATARCVPLLADFADVVSRRFLAVSGARLTTVRTGASGAHGRTTAADRKADIKADSKTKMADIQALDIQTGDIQILDIQLDIQLERQALGIQLDVQTLDIHLDIQKLDIQTLDIQLDVQTLDIHLDIQTLDIQTGDIQLDIQTLDIHLDIQKLDIQTLDIQLDIQTLDIHLDIQKLDIQTLDIQTLDIQLDIQTLDIHLDMQTLDIQTGDIQLDIYLDIYLDIQAPHPKTPHPKTPHPKTPHPKTPHPKTPHPKTPHPKTPHTRRLQTRHTKMRPASPALGLRLRSAAEESERAAWKTSPDVTALASAVLLMACDDTGQYAAACAAFVLNVLDDADPLFRAQGCFLLQHMVALGHGAFLARRGLLAVFAQAVETCLTYLPQLTPAPVSLRLLRDAAYPALLAVLGAGADTTYEAYWAVLDGHLLALVRHVLGRHNDAPTNAVLAFLFDQIARLVLQNLRLAVLAGVSRLNAVVCHTLADAFVLDSDNGALVVDAALRVHAALLDLCAQHAGPEPKRLLLAYRLDLLASWAILARRVVKYAAGTPDTARLLRHNVARLREVGVGAGSRHVELDLAALLAAAPALRDVLV</sequence>
<comment type="caution">
    <text evidence="3">The sequence shown here is derived from an EMBL/GenBank/DDBJ whole genome shotgun (WGS) entry which is preliminary data.</text>
</comment>
<protein>
    <submittedName>
        <fullName evidence="3">Uncharacterized protein</fullName>
    </submittedName>
</protein>
<evidence type="ECO:0000256" key="2">
    <source>
        <dbReference type="SAM" id="MobiDB-lite"/>
    </source>
</evidence>
<reference evidence="3 4" key="1">
    <citation type="submission" date="2016-05" db="EMBL/GenBank/DDBJ databases">
        <title>Comparative genomics of biotechnologically important yeasts.</title>
        <authorList>
            <consortium name="DOE Joint Genome Institute"/>
            <person name="Riley R."/>
            <person name="Haridas S."/>
            <person name="Wolfe K.H."/>
            <person name="Lopes M.R."/>
            <person name="Hittinger C.T."/>
            <person name="Goker M."/>
            <person name="Salamov A."/>
            <person name="Wisecaver J."/>
            <person name="Long T.M."/>
            <person name="Aerts A.L."/>
            <person name="Barry K."/>
            <person name="Choi C."/>
            <person name="Clum A."/>
            <person name="Coughlan A.Y."/>
            <person name="Deshpande S."/>
            <person name="Douglass A.P."/>
            <person name="Hanson S.J."/>
            <person name="Klenk H.-P."/>
            <person name="LaButti K."/>
            <person name="Lapidus A."/>
            <person name="Lindquist E."/>
            <person name="Lipzen A."/>
            <person name="Meier-kolthoff J.P."/>
            <person name="Ohm R.A."/>
            <person name="Otillar R.P."/>
            <person name="Pangilinan J."/>
            <person name="Peng Y."/>
            <person name="Rokas A."/>
            <person name="Rosa C.A."/>
            <person name="Scheuner C."/>
            <person name="Sibirny A.A."/>
            <person name="Slot J.C."/>
            <person name="Stielow J.B."/>
            <person name="Sun H."/>
            <person name="Kurtzman C.P."/>
            <person name="Blackwell M."/>
            <person name="Grigoriev I.V."/>
            <person name="Jeffries T.W."/>
        </authorList>
    </citation>
    <scope>NUCLEOTIDE SEQUENCE [LARGE SCALE GENOMIC DNA]</scope>
    <source>
        <strain evidence="3 4">NRRL YB-4993</strain>
    </source>
</reference>
<dbReference type="InterPro" id="IPR018870">
    <property type="entry name" value="Tti2"/>
</dbReference>
<dbReference type="EMBL" id="LXTC01000003">
    <property type="protein sequence ID" value="OBA21487.1"/>
    <property type="molecule type" value="Genomic_DNA"/>
</dbReference>
<evidence type="ECO:0000313" key="4">
    <source>
        <dbReference type="Proteomes" id="UP000092555"/>
    </source>
</evidence>
<feature type="region of interest" description="Disordered" evidence="2">
    <location>
        <begin position="347"/>
        <end position="396"/>
    </location>
</feature>
<accession>A0A1A0HC90</accession>
<feature type="compositionally biased region" description="Basic residues" evidence="2">
    <location>
        <begin position="350"/>
        <end position="394"/>
    </location>
</feature>
<dbReference type="Proteomes" id="UP000092555">
    <property type="component" value="Unassembled WGS sequence"/>
</dbReference>
<proteinExistence type="inferred from homology"/>
<evidence type="ECO:0000313" key="3">
    <source>
        <dbReference type="EMBL" id="OBA21487.1"/>
    </source>
</evidence>
<keyword evidence="4" id="KW-1185">Reference proteome</keyword>
<comment type="similarity">
    <text evidence="1">Belongs to the TTI2 family.</text>
</comment>
<organism evidence="3 4">
    <name type="scientific">Metschnikowia bicuspidata var. bicuspidata NRRL YB-4993</name>
    <dbReference type="NCBI Taxonomy" id="869754"/>
    <lineage>
        <taxon>Eukaryota</taxon>
        <taxon>Fungi</taxon>
        <taxon>Dikarya</taxon>
        <taxon>Ascomycota</taxon>
        <taxon>Saccharomycotina</taxon>
        <taxon>Pichiomycetes</taxon>
        <taxon>Metschnikowiaceae</taxon>
        <taxon>Metschnikowia</taxon>
    </lineage>
</organism>
<dbReference type="GeneID" id="30027113"/>
<gene>
    <name evidence="3" type="ORF">METBIDRAFT_11991</name>
</gene>
<dbReference type="AlphaFoldDB" id="A0A1A0HC90"/>
<evidence type="ECO:0000256" key="1">
    <source>
        <dbReference type="ARBA" id="ARBA00034736"/>
    </source>
</evidence>
<dbReference type="STRING" id="869754.A0A1A0HC90"/>
<dbReference type="Pfam" id="PF10521">
    <property type="entry name" value="Tti2"/>
    <property type="match status" value="1"/>
</dbReference>
<dbReference type="RefSeq" id="XP_018711997.1">
    <property type="nucleotide sequence ID" value="XM_018854137.1"/>
</dbReference>
<dbReference type="GO" id="GO:0110078">
    <property type="term" value="C:TTT Hsp90 cochaperone complex"/>
    <property type="evidence" value="ECO:0007669"/>
    <property type="project" value="InterPro"/>
</dbReference>